<dbReference type="Pfam" id="PF00474">
    <property type="entry name" value="SSF"/>
    <property type="match status" value="1"/>
</dbReference>
<reference evidence="9" key="2">
    <citation type="submission" date="2023-08" db="EMBL/GenBank/DDBJ databases">
        <title>Nitrogen cycling bacteria in agricultural field soils.</title>
        <authorList>
            <person name="Jang J."/>
        </authorList>
    </citation>
    <scope>NUCLEOTIDE SEQUENCE</scope>
    <source>
        <strain evidence="9">PS3-36</strain>
    </source>
</reference>
<dbReference type="GO" id="GO:0022857">
    <property type="term" value="F:transmembrane transporter activity"/>
    <property type="evidence" value="ECO:0007669"/>
    <property type="project" value="InterPro"/>
</dbReference>
<feature type="transmembrane region" description="Helical" evidence="8">
    <location>
        <begin position="454"/>
        <end position="473"/>
    </location>
</feature>
<comment type="similarity">
    <text evidence="2 7">Belongs to the sodium:solute symporter (SSF) (TC 2.A.21) family.</text>
</comment>
<dbReference type="RefSeq" id="WP_133337509.1">
    <property type="nucleotide sequence ID" value="NZ_JAVGVR010000001.1"/>
</dbReference>
<feature type="transmembrane region" description="Helical" evidence="8">
    <location>
        <begin position="147"/>
        <end position="169"/>
    </location>
</feature>
<evidence type="ECO:0000256" key="7">
    <source>
        <dbReference type="RuleBase" id="RU362091"/>
    </source>
</evidence>
<gene>
    <name evidence="10" type="ORF">E2K98_20745</name>
    <name evidence="9" type="ORF">RCG21_06760</name>
</gene>
<keyword evidence="5 8" id="KW-1133">Transmembrane helix</keyword>
<feature type="transmembrane region" description="Helical" evidence="8">
    <location>
        <begin position="6"/>
        <end position="23"/>
    </location>
</feature>
<feature type="transmembrane region" description="Helical" evidence="8">
    <location>
        <begin position="74"/>
        <end position="96"/>
    </location>
</feature>
<sequence length="490" mass="53152">MNVSLLIILVFLAFSIYIGIRAKKGKEMNLNQWAVGGRAFGTIFVFLLMAGENFTTYTFLGGSGGAYGLGGPMIYVFSSLCYIVMYWFFPPIWKYAKKNNILTQSDFFVSKYNSTKLGVLTAVVGIISLIPYLVLQFKGLGIIVSEASYGAISPAVAIWIGAVSVSIYVTISGIHGSAWTAVVKDILMLVVILVMSIYLPYHYYGGFTPMFEKINAAKPNFLTLPNSGYGLSWYISTCILFALGASMWPHLFAASLTAKNAHILRRNSALTPLYQIVLILVLFIGFAAVLVVPGLKDPDLALFEIAKKSFDPWFIGIIGGAGLLTALVPSSMLLMTASTLVAKNVVKVLKPDTSDQQIARIARTSVPILALLSVYFTFRGGEMIFMLLIMAYGFVAQLFPALFFSLWKKNPVSLQGAFAGIIAGAVTVALMTITNSTIATLFPHWPQVIKDIDSGIVALGVNLIVTIGVSAITRVKNVSENQLENVDVNS</sequence>
<dbReference type="PANTHER" id="PTHR48086:SF8">
    <property type="entry name" value="MONOCARBOXYLIC ACID PERMEASE"/>
    <property type="match status" value="1"/>
</dbReference>
<evidence type="ECO:0000256" key="2">
    <source>
        <dbReference type="ARBA" id="ARBA00006434"/>
    </source>
</evidence>
<feature type="transmembrane region" description="Helical" evidence="8">
    <location>
        <begin position="117"/>
        <end position="135"/>
    </location>
</feature>
<feature type="transmembrane region" description="Helical" evidence="8">
    <location>
        <begin position="273"/>
        <end position="293"/>
    </location>
</feature>
<evidence type="ECO:0000256" key="4">
    <source>
        <dbReference type="ARBA" id="ARBA00022692"/>
    </source>
</evidence>
<dbReference type="EMBL" id="SMYO01000010">
    <property type="protein sequence ID" value="TDK59132.1"/>
    <property type="molecule type" value="Genomic_DNA"/>
</dbReference>
<organism evidence="10 11">
    <name type="scientific">Bacillus salipaludis</name>
    <dbReference type="NCBI Taxonomy" id="2547811"/>
    <lineage>
        <taxon>Bacteria</taxon>
        <taxon>Bacillati</taxon>
        <taxon>Bacillota</taxon>
        <taxon>Bacilli</taxon>
        <taxon>Bacillales</taxon>
        <taxon>Bacillaceae</taxon>
        <taxon>Bacillus</taxon>
    </lineage>
</organism>
<dbReference type="InterPro" id="IPR001734">
    <property type="entry name" value="Na/solute_symporter"/>
</dbReference>
<dbReference type="InterPro" id="IPR038377">
    <property type="entry name" value="Na/Glc_symporter_sf"/>
</dbReference>
<protein>
    <submittedName>
        <fullName evidence="10">Sodium:solute symporter family protein</fullName>
    </submittedName>
</protein>
<dbReference type="AlphaFoldDB" id="A0A4R5VM09"/>
<evidence type="ECO:0000256" key="3">
    <source>
        <dbReference type="ARBA" id="ARBA00022448"/>
    </source>
</evidence>
<evidence type="ECO:0000256" key="6">
    <source>
        <dbReference type="ARBA" id="ARBA00023136"/>
    </source>
</evidence>
<evidence type="ECO:0000313" key="11">
    <source>
        <dbReference type="Proteomes" id="UP000295132"/>
    </source>
</evidence>
<dbReference type="Proteomes" id="UP000295132">
    <property type="component" value="Unassembled WGS sequence"/>
</dbReference>
<dbReference type="InterPro" id="IPR050277">
    <property type="entry name" value="Sodium:Solute_Symporter"/>
</dbReference>
<dbReference type="CDD" id="cd10322">
    <property type="entry name" value="SLC5sbd"/>
    <property type="match status" value="1"/>
</dbReference>
<feature type="transmembrane region" description="Helical" evidence="8">
    <location>
        <begin position="181"/>
        <end position="201"/>
    </location>
</feature>
<accession>A0A4R5VM09</accession>
<comment type="caution">
    <text evidence="10">The sequence shown here is derived from an EMBL/GenBank/DDBJ whole genome shotgun (WGS) entry which is preliminary data.</text>
</comment>
<dbReference type="Gene3D" id="1.20.1730.10">
    <property type="entry name" value="Sodium/glucose cotransporter"/>
    <property type="match status" value="1"/>
</dbReference>
<feature type="transmembrane region" description="Helical" evidence="8">
    <location>
        <begin position="35"/>
        <end position="54"/>
    </location>
</feature>
<keyword evidence="4 8" id="KW-0812">Transmembrane</keyword>
<evidence type="ECO:0000256" key="8">
    <source>
        <dbReference type="SAM" id="Phobius"/>
    </source>
</evidence>
<feature type="transmembrane region" description="Helical" evidence="8">
    <location>
        <begin position="313"/>
        <end position="337"/>
    </location>
</feature>
<feature type="transmembrane region" description="Helical" evidence="8">
    <location>
        <begin position="231"/>
        <end position="252"/>
    </location>
</feature>
<proteinExistence type="inferred from homology"/>
<feature type="transmembrane region" description="Helical" evidence="8">
    <location>
        <begin position="358"/>
        <end position="378"/>
    </location>
</feature>
<evidence type="ECO:0000313" key="9">
    <source>
        <dbReference type="EMBL" id="MDQ6596097.1"/>
    </source>
</evidence>
<dbReference type="Proteomes" id="UP001178888">
    <property type="component" value="Unassembled WGS sequence"/>
</dbReference>
<dbReference type="PROSITE" id="PS50283">
    <property type="entry name" value="NA_SOLUT_SYMP_3"/>
    <property type="match status" value="1"/>
</dbReference>
<comment type="subcellular location">
    <subcellularLocation>
        <location evidence="1">Membrane</location>
        <topology evidence="1">Multi-pass membrane protein</topology>
    </subcellularLocation>
</comment>
<dbReference type="PANTHER" id="PTHR48086">
    <property type="entry name" value="SODIUM/PROLINE SYMPORTER-RELATED"/>
    <property type="match status" value="1"/>
</dbReference>
<reference evidence="10 11" key="1">
    <citation type="submission" date="2019-03" db="EMBL/GenBank/DDBJ databases">
        <title>Bacillus niacini sp. nov. a Nicotinate-Metabolizing Mesophile Isolated from Soil.</title>
        <authorList>
            <person name="Zhang G."/>
        </authorList>
    </citation>
    <scope>NUCLEOTIDE SEQUENCE [LARGE SCALE GENOMIC DNA]</scope>
    <source>
        <strain evidence="10 11">WN066</strain>
    </source>
</reference>
<keyword evidence="12" id="KW-1185">Reference proteome</keyword>
<name>A0A4R5VM09_9BACI</name>
<evidence type="ECO:0000256" key="1">
    <source>
        <dbReference type="ARBA" id="ARBA00004141"/>
    </source>
</evidence>
<evidence type="ECO:0000313" key="10">
    <source>
        <dbReference type="EMBL" id="TDK59132.1"/>
    </source>
</evidence>
<keyword evidence="3" id="KW-0813">Transport</keyword>
<evidence type="ECO:0000313" key="12">
    <source>
        <dbReference type="Proteomes" id="UP001178888"/>
    </source>
</evidence>
<evidence type="ECO:0000256" key="5">
    <source>
        <dbReference type="ARBA" id="ARBA00022989"/>
    </source>
</evidence>
<dbReference type="GO" id="GO:0005886">
    <property type="term" value="C:plasma membrane"/>
    <property type="evidence" value="ECO:0007669"/>
    <property type="project" value="TreeGrafter"/>
</dbReference>
<keyword evidence="6 8" id="KW-0472">Membrane</keyword>
<feature type="transmembrane region" description="Helical" evidence="8">
    <location>
        <begin position="384"/>
        <end position="406"/>
    </location>
</feature>
<dbReference type="EMBL" id="JAVGVR010000001">
    <property type="protein sequence ID" value="MDQ6596097.1"/>
    <property type="molecule type" value="Genomic_DNA"/>
</dbReference>
<feature type="transmembrane region" description="Helical" evidence="8">
    <location>
        <begin position="418"/>
        <end position="442"/>
    </location>
</feature>